<keyword evidence="3" id="KW-1185">Reference proteome</keyword>
<feature type="region of interest" description="Disordered" evidence="1">
    <location>
        <begin position="60"/>
        <end position="99"/>
    </location>
</feature>
<evidence type="ECO:0000313" key="2">
    <source>
        <dbReference type="EMBL" id="KAF7437854.1"/>
    </source>
</evidence>
<accession>A0A834UG15</accession>
<feature type="compositionally biased region" description="Low complexity" evidence="1">
    <location>
        <begin position="68"/>
        <end position="98"/>
    </location>
</feature>
<dbReference type="EMBL" id="JACSDY010000001">
    <property type="protein sequence ID" value="KAF7437854.1"/>
    <property type="molecule type" value="Genomic_DNA"/>
</dbReference>
<organism evidence="2 3">
    <name type="scientific">Vespula pensylvanica</name>
    <name type="common">Western yellow jacket</name>
    <name type="synonym">Wasp</name>
    <dbReference type="NCBI Taxonomy" id="30213"/>
    <lineage>
        <taxon>Eukaryota</taxon>
        <taxon>Metazoa</taxon>
        <taxon>Ecdysozoa</taxon>
        <taxon>Arthropoda</taxon>
        <taxon>Hexapoda</taxon>
        <taxon>Insecta</taxon>
        <taxon>Pterygota</taxon>
        <taxon>Neoptera</taxon>
        <taxon>Endopterygota</taxon>
        <taxon>Hymenoptera</taxon>
        <taxon>Apocrita</taxon>
        <taxon>Aculeata</taxon>
        <taxon>Vespoidea</taxon>
        <taxon>Vespidae</taxon>
        <taxon>Vespinae</taxon>
        <taxon>Vespula</taxon>
    </lineage>
</organism>
<sequence>MVTTMVTMVLCDGGAIVQPSDGRPTWYCSYCGGHERGSRGKGASEVVWCTATTKSSFARDSIRDSAHSSSESSSSSSSTSTSTSNSSNSSCNSSGSSSADLFVSQPVLIPFSQSKPRSIGK</sequence>
<dbReference type="AlphaFoldDB" id="A0A834UG15"/>
<proteinExistence type="predicted"/>
<evidence type="ECO:0000256" key="1">
    <source>
        <dbReference type="SAM" id="MobiDB-lite"/>
    </source>
</evidence>
<protein>
    <submittedName>
        <fullName evidence="2">Uncharacterized protein</fullName>
    </submittedName>
</protein>
<dbReference type="Proteomes" id="UP000600918">
    <property type="component" value="Unassembled WGS sequence"/>
</dbReference>
<gene>
    <name evidence="2" type="ORF">H0235_000245</name>
</gene>
<comment type="caution">
    <text evidence="2">The sequence shown here is derived from an EMBL/GenBank/DDBJ whole genome shotgun (WGS) entry which is preliminary data.</text>
</comment>
<reference evidence="2" key="1">
    <citation type="journal article" date="2020" name="G3 (Bethesda)">
        <title>High-Quality Assemblies for Three Invasive Social Wasps from the &lt;i&gt;Vespula&lt;/i&gt; Genus.</title>
        <authorList>
            <person name="Harrop T.W.R."/>
            <person name="Guhlin J."/>
            <person name="McLaughlin G.M."/>
            <person name="Permina E."/>
            <person name="Stockwell P."/>
            <person name="Gilligan J."/>
            <person name="Le Lec M.F."/>
            <person name="Gruber M.A.M."/>
            <person name="Quinn O."/>
            <person name="Lovegrove M."/>
            <person name="Duncan E.J."/>
            <person name="Remnant E.J."/>
            <person name="Van Eeckhoven J."/>
            <person name="Graham B."/>
            <person name="Knapp R.A."/>
            <person name="Langford K.W."/>
            <person name="Kronenberg Z."/>
            <person name="Press M.O."/>
            <person name="Eacker S.M."/>
            <person name="Wilson-Rankin E.E."/>
            <person name="Purcell J."/>
            <person name="Lester P.J."/>
            <person name="Dearden P.K."/>
        </authorList>
    </citation>
    <scope>NUCLEOTIDE SEQUENCE</scope>
    <source>
        <strain evidence="2">Volc-1</strain>
    </source>
</reference>
<name>A0A834UG15_VESPE</name>
<evidence type="ECO:0000313" key="3">
    <source>
        <dbReference type="Proteomes" id="UP000600918"/>
    </source>
</evidence>